<accession>A0ABS5TDH4</accession>
<proteinExistence type="predicted"/>
<organism evidence="1 2">
    <name type="scientific">Kineosporia corallincola</name>
    <dbReference type="NCBI Taxonomy" id="2835133"/>
    <lineage>
        <taxon>Bacteria</taxon>
        <taxon>Bacillati</taxon>
        <taxon>Actinomycetota</taxon>
        <taxon>Actinomycetes</taxon>
        <taxon>Kineosporiales</taxon>
        <taxon>Kineosporiaceae</taxon>
        <taxon>Kineosporia</taxon>
    </lineage>
</organism>
<gene>
    <name evidence="1" type="ORF">KIH74_09420</name>
</gene>
<dbReference type="EC" id="2.1.1.-" evidence="1"/>
<sequence length="284" mass="30890">MDELPDWAPRNIDLTTPSAARVYDYFLGGAHNFAPDREMARRILDLHPTAEANAQANRAFLHRAVRHLVQQGVRQFIDLGSGIPTVGNVHEVAQREAPDARVVYVDIDPIAVAHSQLILDGVRNAAVVNADLRRPKEVLAAPQLAGLIDFSEPVAFLMVAVLHFIPESDRPEDTIAELHAVAAPGSYLVISHGYDARLDAVGAGAAPPAEQLAGEGKEVLGVYRRADPITVRTRPRIEQLFEGWPLVEPGLVWVPQWHPDWPDGVGTDPSSSYVLAGMGRKADA</sequence>
<dbReference type="CDD" id="cd02440">
    <property type="entry name" value="AdoMet_MTases"/>
    <property type="match status" value="1"/>
</dbReference>
<dbReference type="PIRSF" id="PIRSF017393">
    <property type="entry name" value="MTase_SAV2177"/>
    <property type="match status" value="1"/>
</dbReference>
<dbReference type="InterPro" id="IPR006764">
    <property type="entry name" value="SAM_dep_MeTrfase_SAV2177_type"/>
</dbReference>
<name>A0ABS5TDH4_9ACTN</name>
<dbReference type="SUPFAM" id="SSF53335">
    <property type="entry name" value="S-adenosyl-L-methionine-dependent methyltransferases"/>
    <property type="match status" value="1"/>
</dbReference>
<protein>
    <submittedName>
        <fullName evidence="1">SAM-dependent methyltransferase</fullName>
        <ecNumber evidence="1">2.1.1.-</ecNumber>
    </submittedName>
</protein>
<keyword evidence="1" id="KW-0808">Transferase</keyword>
<evidence type="ECO:0000313" key="2">
    <source>
        <dbReference type="Proteomes" id="UP001197247"/>
    </source>
</evidence>
<reference evidence="1 2" key="1">
    <citation type="submission" date="2021-05" db="EMBL/GenBank/DDBJ databases">
        <title>Kineosporia and Streptomyces sp. nov. two new marine actinobacteria isolated from Coral.</title>
        <authorList>
            <person name="Buangrab K."/>
            <person name="Sutthacheep M."/>
            <person name="Yeemin T."/>
            <person name="Harunari E."/>
            <person name="Igarashi Y."/>
            <person name="Kanchanasin P."/>
            <person name="Tanasupawat S."/>
            <person name="Phongsopitanun W."/>
        </authorList>
    </citation>
    <scope>NUCLEOTIDE SEQUENCE [LARGE SCALE GENOMIC DNA]</scope>
    <source>
        <strain evidence="1 2">J2-2</strain>
    </source>
</reference>
<keyword evidence="2" id="KW-1185">Reference proteome</keyword>
<dbReference type="EMBL" id="JAHBAY010000003">
    <property type="protein sequence ID" value="MBT0769137.1"/>
    <property type="molecule type" value="Genomic_DNA"/>
</dbReference>
<dbReference type="GO" id="GO:0032259">
    <property type="term" value="P:methylation"/>
    <property type="evidence" value="ECO:0007669"/>
    <property type="project" value="UniProtKB-KW"/>
</dbReference>
<dbReference type="RefSeq" id="WP_214155423.1">
    <property type="nucleotide sequence ID" value="NZ_JAHBAY010000003.1"/>
</dbReference>
<dbReference type="InterPro" id="IPR029063">
    <property type="entry name" value="SAM-dependent_MTases_sf"/>
</dbReference>
<comment type="caution">
    <text evidence="1">The sequence shown here is derived from an EMBL/GenBank/DDBJ whole genome shotgun (WGS) entry which is preliminary data.</text>
</comment>
<evidence type="ECO:0000313" key="1">
    <source>
        <dbReference type="EMBL" id="MBT0769137.1"/>
    </source>
</evidence>
<dbReference type="GO" id="GO:0008168">
    <property type="term" value="F:methyltransferase activity"/>
    <property type="evidence" value="ECO:0007669"/>
    <property type="project" value="UniProtKB-KW"/>
</dbReference>
<dbReference type="Gene3D" id="3.40.50.150">
    <property type="entry name" value="Vaccinia Virus protein VP39"/>
    <property type="match status" value="1"/>
</dbReference>
<dbReference type="Pfam" id="PF04672">
    <property type="entry name" value="Methyltransf_19"/>
    <property type="match status" value="1"/>
</dbReference>
<keyword evidence="1" id="KW-0489">Methyltransferase</keyword>
<dbReference type="Proteomes" id="UP001197247">
    <property type="component" value="Unassembled WGS sequence"/>
</dbReference>